<evidence type="ECO:0000313" key="2">
    <source>
        <dbReference type="EMBL" id="CAD0084476.1"/>
    </source>
</evidence>
<protein>
    <submittedName>
        <fullName evidence="2">Uncharacterized protein</fullName>
    </submittedName>
</protein>
<reference evidence="2" key="1">
    <citation type="submission" date="2020-06" db="EMBL/GenBank/DDBJ databases">
        <authorList>
            <person name="Onetto C."/>
        </authorList>
    </citation>
    <scope>NUCLEOTIDE SEQUENCE</scope>
</reference>
<dbReference type="AlphaFoldDB" id="A0A9N8JFF8"/>
<gene>
    <name evidence="2" type="ORF">AWRI4619_LOCUS3043</name>
</gene>
<evidence type="ECO:0000313" key="3">
    <source>
        <dbReference type="Proteomes" id="UP000716446"/>
    </source>
</evidence>
<name>A0A9N8JFF8_9PEZI</name>
<sequence>RSNTNKRKVIDNHSGHPENSNDTQPLPSTTPPHGPAEPATRPPDSATLTPRMPQDTPPDPPLHDSRLAAPQTGATVSHHTDGSRQTMVDPKTFQESQVLHPLPDVSAVPRQSWQLRARHYSILTRPNKTPARPPKAGSATAVAPAEDVDEADGEAIERVAVESPVEADEPLVLNELEDLSILEEVAELDAEPEEVALALTIPSISPVVETKDDSAARLTEA</sequence>
<dbReference type="EMBL" id="CAIJEN010000003">
    <property type="protein sequence ID" value="CAD0084476.1"/>
    <property type="molecule type" value="Genomic_DNA"/>
</dbReference>
<feature type="region of interest" description="Disordered" evidence="1">
    <location>
        <begin position="124"/>
        <end position="150"/>
    </location>
</feature>
<organism evidence="2 3">
    <name type="scientific">Aureobasidium vineae</name>
    <dbReference type="NCBI Taxonomy" id="2773715"/>
    <lineage>
        <taxon>Eukaryota</taxon>
        <taxon>Fungi</taxon>
        <taxon>Dikarya</taxon>
        <taxon>Ascomycota</taxon>
        <taxon>Pezizomycotina</taxon>
        <taxon>Dothideomycetes</taxon>
        <taxon>Dothideomycetidae</taxon>
        <taxon>Dothideales</taxon>
        <taxon>Saccotheciaceae</taxon>
        <taxon>Aureobasidium</taxon>
    </lineage>
</organism>
<evidence type="ECO:0000256" key="1">
    <source>
        <dbReference type="SAM" id="MobiDB-lite"/>
    </source>
</evidence>
<keyword evidence="3" id="KW-1185">Reference proteome</keyword>
<comment type="caution">
    <text evidence="2">The sequence shown here is derived from an EMBL/GenBank/DDBJ whole genome shotgun (WGS) entry which is preliminary data.</text>
</comment>
<feature type="non-terminal residue" evidence="2">
    <location>
        <position position="221"/>
    </location>
</feature>
<feature type="compositionally biased region" description="Polar residues" evidence="1">
    <location>
        <begin position="17"/>
        <end position="27"/>
    </location>
</feature>
<feature type="region of interest" description="Disordered" evidence="1">
    <location>
        <begin position="1"/>
        <end position="103"/>
    </location>
</feature>
<accession>A0A9N8JFF8</accession>
<dbReference type="Proteomes" id="UP000716446">
    <property type="component" value="Unassembled WGS sequence"/>
</dbReference>
<proteinExistence type="predicted"/>